<dbReference type="Pfam" id="PF22638">
    <property type="entry name" value="FlgK_D1"/>
    <property type="match status" value="1"/>
</dbReference>
<evidence type="ECO:0000256" key="1">
    <source>
        <dbReference type="ARBA" id="ARBA00004117"/>
    </source>
</evidence>
<keyword evidence="10" id="KW-0282">Flagellum</keyword>
<dbReference type="NCBIfam" id="TIGR02492">
    <property type="entry name" value="flgK_ends"/>
    <property type="match status" value="1"/>
</dbReference>
<evidence type="ECO:0000256" key="4">
    <source>
        <dbReference type="ARBA" id="ARBA00016244"/>
    </source>
</evidence>
<dbReference type="RefSeq" id="WP_190292594.1">
    <property type="nucleotide sequence ID" value="NZ_JABFCZ010000018.1"/>
</dbReference>
<dbReference type="InterPro" id="IPR002371">
    <property type="entry name" value="FlgK"/>
</dbReference>
<keyword evidence="10" id="KW-0966">Cell projection</keyword>
<evidence type="ECO:0000259" key="9">
    <source>
        <dbReference type="Pfam" id="PF22638"/>
    </source>
</evidence>
<dbReference type="AlphaFoldDB" id="A0A926P0Q8"/>
<dbReference type="PANTHER" id="PTHR30033">
    <property type="entry name" value="FLAGELLAR HOOK-ASSOCIATED PROTEIN 1"/>
    <property type="match status" value="1"/>
</dbReference>
<evidence type="ECO:0000313" key="11">
    <source>
        <dbReference type="Proteomes" id="UP000598467"/>
    </source>
</evidence>
<dbReference type="InterPro" id="IPR053927">
    <property type="entry name" value="FlgK_helical"/>
</dbReference>
<feature type="domain" description="Flagellar hook-associated protein FlgK helical" evidence="9">
    <location>
        <begin position="91"/>
        <end position="311"/>
    </location>
</feature>
<dbReference type="GO" id="GO:0009425">
    <property type="term" value="C:bacterial-type flagellum basal body"/>
    <property type="evidence" value="ECO:0007669"/>
    <property type="project" value="UniProtKB-SubCell"/>
</dbReference>
<dbReference type="SUPFAM" id="SSF64518">
    <property type="entry name" value="Phase 1 flagellin"/>
    <property type="match status" value="1"/>
</dbReference>
<dbReference type="GO" id="GO:0009424">
    <property type="term" value="C:bacterial-type flagellum hook"/>
    <property type="evidence" value="ECO:0007669"/>
    <property type="project" value="InterPro"/>
</dbReference>
<dbReference type="GO" id="GO:0005576">
    <property type="term" value="C:extracellular region"/>
    <property type="evidence" value="ECO:0007669"/>
    <property type="project" value="UniProtKB-SubCell"/>
</dbReference>
<comment type="subcellular location">
    <subcellularLocation>
        <location evidence="1">Bacterial flagellum basal body</location>
    </subcellularLocation>
    <subcellularLocation>
        <location evidence="2">Secreted</location>
    </subcellularLocation>
</comment>
<dbReference type="Pfam" id="PF06429">
    <property type="entry name" value="Flg_bbr_C"/>
    <property type="match status" value="1"/>
</dbReference>
<dbReference type="Proteomes" id="UP000598467">
    <property type="component" value="Unassembled WGS sequence"/>
</dbReference>
<sequence length="619" mass="65465">MGLTSALNTSLFGIDYNQTQIDVTSANIANAGTSGYSTKTVTVDVFFDGQGNVSGIQSTNVSRVIDEKVQKAYFGSLAETNYAAQIADYTDRVDQIIGTINDKSSVPSLATELSNKLSALVNDPGSFPVQQDVVSTADSFARELNSAYTQINDMRLQADQDMYSEAKSLNSTLKNIQDVDQAIADARSAGLSTADLLDQRDRFLEKLSGQLDITVTDQGGGVLLIRTGKGQQLYADKKASTVSFNRSPALEPGKSGNNITVTTPGGTTFDLIGGSNSGSVSALAELRDKVLVQAQTQLDTIAANASLAFSNVTVPSTPTTVGIENGYTLDLSALQPGNKVSLSYVDTGGNTKQVTFVGVTDPTLLPLQDTVTPRADDKVYGVDISSGVTANYITQMIADLGAYDPNLAVSNDGTGKLQILGDTATNTVVKSLTGDVTVTGSTDQGLGLSIFVDKTQGTDIFTDALEAGGQRVGFARGIAVNPDLVADSSKLVNYQTTPTPNSKNDPSRAKFLLNAFANDRRTFDPGAGIGSKTSPYVGNILQYTNQVTAFQGSQAQDAKTYNEARQTITTNFAAKYEDTYSVDINAQLAILIELQNAYAASARVMKTVNDLYDTLLQSI</sequence>
<evidence type="ECO:0000259" key="7">
    <source>
        <dbReference type="Pfam" id="PF00460"/>
    </source>
</evidence>
<dbReference type="GO" id="GO:0005198">
    <property type="term" value="F:structural molecule activity"/>
    <property type="evidence" value="ECO:0007669"/>
    <property type="project" value="InterPro"/>
</dbReference>
<keyword evidence="10" id="KW-0969">Cilium</keyword>
<evidence type="ECO:0000259" key="8">
    <source>
        <dbReference type="Pfam" id="PF06429"/>
    </source>
</evidence>
<evidence type="ECO:0000256" key="2">
    <source>
        <dbReference type="ARBA" id="ARBA00004613"/>
    </source>
</evidence>
<protein>
    <recommendedName>
        <fullName evidence="4">Flagellar hook-associated protein 1</fullName>
    </recommendedName>
</protein>
<accession>A0A926P0Q8</accession>
<dbReference type="InterPro" id="IPR010930">
    <property type="entry name" value="Flg_bb/hook_C_dom"/>
</dbReference>
<dbReference type="InterPro" id="IPR001444">
    <property type="entry name" value="Flag_bb_rod_N"/>
</dbReference>
<dbReference type="PANTHER" id="PTHR30033:SF1">
    <property type="entry name" value="FLAGELLAR HOOK-ASSOCIATED PROTEIN 1"/>
    <property type="match status" value="1"/>
</dbReference>
<name>A0A926P0Q8_9HYPH</name>
<evidence type="ECO:0000256" key="3">
    <source>
        <dbReference type="ARBA" id="ARBA00009677"/>
    </source>
</evidence>
<dbReference type="GO" id="GO:0044780">
    <property type="term" value="P:bacterial-type flagellum assembly"/>
    <property type="evidence" value="ECO:0007669"/>
    <property type="project" value="InterPro"/>
</dbReference>
<reference evidence="10" key="1">
    <citation type="submission" date="2020-05" db="EMBL/GenBank/DDBJ databases">
        <title>Identification of trans-AT polyketide cluster in two marine bacteria, producers of a novel glutaramide-containing polyketide sesbanimide D and analogs.</title>
        <authorList>
            <person name="Kacar D."/>
            <person name="Rodriguez P."/>
            <person name="Canedo L."/>
            <person name="Gonzalez E."/>
            <person name="Galan B."/>
            <person name="De La Calle F."/>
            <person name="Garcia J.L."/>
        </authorList>
    </citation>
    <scope>NUCLEOTIDE SEQUENCE</scope>
    <source>
        <strain evidence="10">PHM038</strain>
    </source>
</reference>
<evidence type="ECO:0000256" key="6">
    <source>
        <dbReference type="ARBA" id="ARBA00023143"/>
    </source>
</evidence>
<dbReference type="Pfam" id="PF00460">
    <property type="entry name" value="Flg_bb_rod"/>
    <property type="match status" value="1"/>
</dbReference>
<keyword evidence="6" id="KW-0975">Bacterial flagellum</keyword>
<comment type="similarity">
    <text evidence="3">Belongs to the flagella basal body rod proteins family.</text>
</comment>
<comment type="caution">
    <text evidence="10">The sequence shown here is derived from an EMBL/GenBank/DDBJ whole genome shotgun (WGS) entry which is preliminary data.</text>
</comment>
<feature type="domain" description="Flagellar basal-body/hook protein C-terminal" evidence="8">
    <location>
        <begin position="582"/>
        <end position="617"/>
    </location>
</feature>
<proteinExistence type="inferred from homology"/>
<organism evidence="10 11">
    <name type="scientific">Roseibium aggregatum</name>
    <dbReference type="NCBI Taxonomy" id="187304"/>
    <lineage>
        <taxon>Bacteria</taxon>
        <taxon>Pseudomonadati</taxon>
        <taxon>Pseudomonadota</taxon>
        <taxon>Alphaproteobacteria</taxon>
        <taxon>Hyphomicrobiales</taxon>
        <taxon>Stappiaceae</taxon>
        <taxon>Roseibium</taxon>
    </lineage>
</organism>
<evidence type="ECO:0000256" key="5">
    <source>
        <dbReference type="ARBA" id="ARBA00022525"/>
    </source>
</evidence>
<evidence type="ECO:0000313" key="10">
    <source>
        <dbReference type="EMBL" id="MBD1547831.1"/>
    </source>
</evidence>
<keyword evidence="5" id="KW-0964">Secreted</keyword>
<dbReference type="EMBL" id="JABFCZ010000018">
    <property type="protein sequence ID" value="MBD1547831.1"/>
    <property type="molecule type" value="Genomic_DNA"/>
</dbReference>
<feature type="domain" description="Flagellar basal body rod protein N-terminal" evidence="7">
    <location>
        <begin position="17"/>
        <end position="36"/>
    </location>
</feature>
<gene>
    <name evidence="10" type="primary">flgK</name>
    <name evidence="10" type="ORF">HK439_16305</name>
</gene>